<keyword evidence="3" id="KW-0472">Membrane</keyword>
<comment type="subcellular location">
    <subcellularLocation>
        <location evidence="1">Cell envelope</location>
    </subcellularLocation>
</comment>
<dbReference type="InterPro" id="IPR013378">
    <property type="entry name" value="InlB-like_B-rpt"/>
</dbReference>
<name>A0A6N7XN61_9FIRM</name>
<evidence type="ECO:0000313" key="5">
    <source>
        <dbReference type="EMBL" id="MST71505.1"/>
    </source>
</evidence>
<evidence type="ECO:0000313" key="6">
    <source>
        <dbReference type="Proteomes" id="UP000469424"/>
    </source>
</evidence>
<dbReference type="Gene3D" id="2.60.40.4270">
    <property type="entry name" value="Listeria-Bacteroides repeat domain"/>
    <property type="match status" value="1"/>
</dbReference>
<reference evidence="5 6" key="1">
    <citation type="submission" date="2019-08" db="EMBL/GenBank/DDBJ databases">
        <title>In-depth cultivation of the pig gut microbiome towards novel bacterial diversity and tailored functional studies.</title>
        <authorList>
            <person name="Wylensek D."/>
            <person name="Hitch T.C.A."/>
            <person name="Clavel T."/>
        </authorList>
    </citation>
    <scope>NUCLEOTIDE SEQUENCE [LARGE SCALE GENOMIC DNA]</scope>
    <source>
        <strain evidence="5 6">WCA-MUC-591-APC-4B</strain>
    </source>
</reference>
<dbReference type="EMBL" id="VUNA01000037">
    <property type="protein sequence ID" value="MST71505.1"/>
    <property type="molecule type" value="Genomic_DNA"/>
</dbReference>
<dbReference type="InterPro" id="IPR042229">
    <property type="entry name" value="Listeria/Bacterioides_rpt_sf"/>
</dbReference>
<dbReference type="AlphaFoldDB" id="A0A6N7XN61"/>
<comment type="caution">
    <text evidence="5">The sequence shown here is derived from an EMBL/GenBank/DDBJ whole genome shotgun (WGS) entry which is preliminary data.</text>
</comment>
<gene>
    <name evidence="5" type="ORF">FYJ65_09365</name>
</gene>
<keyword evidence="3" id="KW-1133">Transmembrane helix</keyword>
<keyword evidence="4" id="KW-0732">Signal</keyword>
<protein>
    <submittedName>
        <fullName evidence="5">InlB B-repeat-containing protein</fullName>
    </submittedName>
</protein>
<sequence length="456" mass="49059">MKRGKKMKKRLFSIVLTLCMVLALMPQMVFAEDISGVHNENVTVNSGDTISDGTFNGQVKNEGTINGGIFNGTVYTLQGTITNGIFNGKVTNGSYGTISGGTFKDQVTNSTGGRISGGTFNGAVDNHDGVIIGGTFNQPVYSESLAMIKGGVFYRGISGDFDIDSSHCSVTFKNEGSDYAVEIVKKGSKAAKPIEPDAPEGMVFAGWYLDEELKTPYDFESEVKDNITLYAGWEEEKITLTVPFTTTVEVSGNASPGETTFNLEVVNSQGNELQPNDYNVKITASVETDGAGDYNGNLTFTGTASAILRMFDKERDEYGYIYVKQAGVNDSNWDVDEAAWGLFHRSVVELSDEEVEPSPICIFPAVKDGTSYHVEYGENGVDKMTFVNKYASSAVDSSGSEGTTNGEADKDSKADAEDSAKTGDDTNLALWLALMLLAGAGITGTTIYTRRKRTNE</sequence>
<feature type="chain" id="PRO_5026902291" evidence="4">
    <location>
        <begin position="32"/>
        <end position="456"/>
    </location>
</feature>
<keyword evidence="6" id="KW-1185">Reference proteome</keyword>
<keyword evidence="3" id="KW-0812">Transmembrane</keyword>
<feature type="compositionally biased region" description="Basic and acidic residues" evidence="2">
    <location>
        <begin position="407"/>
        <end position="422"/>
    </location>
</feature>
<evidence type="ECO:0000256" key="4">
    <source>
        <dbReference type="SAM" id="SignalP"/>
    </source>
</evidence>
<evidence type="ECO:0000256" key="2">
    <source>
        <dbReference type="SAM" id="MobiDB-lite"/>
    </source>
</evidence>
<dbReference type="GO" id="GO:0030313">
    <property type="term" value="C:cell envelope"/>
    <property type="evidence" value="ECO:0007669"/>
    <property type="project" value="UniProtKB-SubCell"/>
</dbReference>
<proteinExistence type="predicted"/>
<dbReference type="Proteomes" id="UP000469424">
    <property type="component" value="Unassembled WGS sequence"/>
</dbReference>
<feature type="region of interest" description="Disordered" evidence="2">
    <location>
        <begin position="394"/>
        <end position="422"/>
    </location>
</feature>
<feature type="transmembrane region" description="Helical" evidence="3">
    <location>
        <begin position="428"/>
        <end position="448"/>
    </location>
</feature>
<dbReference type="Pfam" id="PF09479">
    <property type="entry name" value="Flg_new"/>
    <property type="match status" value="1"/>
</dbReference>
<evidence type="ECO:0000256" key="3">
    <source>
        <dbReference type="SAM" id="Phobius"/>
    </source>
</evidence>
<organism evidence="5 6">
    <name type="scientific">Mogibacterium kristiansenii</name>
    <dbReference type="NCBI Taxonomy" id="2606708"/>
    <lineage>
        <taxon>Bacteria</taxon>
        <taxon>Bacillati</taxon>
        <taxon>Bacillota</taxon>
        <taxon>Clostridia</taxon>
        <taxon>Peptostreptococcales</taxon>
        <taxon>Anaerovoracaceae</taxon>
        <taxon>Mogibacterium</taxon>
    </lineage>
</organism>
<accession>A0A6N7XN61</accession>
<feature type="signal peptide" evidence="4">
    <location>
        <begin position="1"/>
        <end position="31"/>
    </location>
</feature>
<evidence type="ECO:0000256" key="1">
    <source>
        <dbReference type="ARBA" id="ARBA00004196"/>
    </source>
</evidence>
<feature type="compositionally biased region" description="Polar residues" evidence="2">
    <location>
        <begin position="394"/>
        <end position="406"/>
    </location>
</feature>